<dbReference type="GO" id="GO:0032259">
    <property type="term" value="P:methylation"/>
    <property type="evidence" value="ECO:0007669"/>
    <property type="project" value="UniProtKB-KW"/>
</dbReference>
<dbReference type="Proteomes" id="UP000005839">
    <property type="component" value="Unassembled WGS sequence"/>
</dbReference>
<proteinExistence type="predicted"/>
<evidence type="ECO:0000313" key="2">
    <source>
        <dbReference type="Proteomes" id="UP000005839"/>
    </source>
</evidence>
<gene>
    <name evidence="1" type="ORF">KT99_13557</name>
</gene>
<protein>
    <submittedName>
        <fullName evidence="1">Ribosomal RNA large subunit methyltransferase A</fullName>
    </submittedName>
</protein>
<organism evidence="1 2">
    <name type="scientific">Shewanella benthica KT99</name>
    <dbReference type="NCBI Taxonomy" id="314608"/>
    <lineage>
        <taxon>Bacteria</taxon>
        <taxon>Pseudomonadati</taxon>
        <taxon>Pseudomonadota</taxon>
        <taxon>Gammaproteobacteria</taxon>
        <taxon>Alteromonadales</taxon>
        <taxon>Shewanellaceae</taxon>
        <taxon>Shewanella</taxon>
    </lineage>
</organism>
<dbReference type="STRING" id="314608.KT99_13557"/>
<dbReference type="AlphaFoldDB" id="A9EJ09"/>
<evidence type="ECO:0000313" key="1">
    <source>
        <dbReference type="EMBL" id="EDP99658.1"/>
    </source>
</evidence>
<keyword evidence="2" id="KW-1185">Reference proteome</keyword>
<dbReference type="EMBL" id="ABIC01000034">
    <property type="protein sequence ID" value="EDP99658.1"/>
    <property type="molecule type" value="Genomic_DNA"/>
</dbReference>
<comment type="caution">
    <text evidence="1">The sequence shown here is derived from an EMBL/GenBank/DDBJ whole genome shotgun (WGS) entry which is preliminary data.</text>
</comment>
<accession>A9EJ09</accession>
<keyword evidence="1" id="KW-0808">Transferase</keyword>
<reference evidence="1 2" key="1">
    <citation type="submission" date="2007-10" db="EMBL/GenBank/DDBJ databases">
        <authorList>
            <person name="Yayanos A."/>
            <person name="Ferriera S."/>
            <person name="Johnson J."/>
            <person name="Kravitz S."/>
            <person name="Halpern A."/>
            <person name="Remington K."/>
            <person name="Beeson K."/>
            <person name="Tran B."/>
            <person name="Rogers Y.-H."/>
            <person name="Friedman R."/>
            <person name="Venter J.C."/>
        </authorList>
    </citation>
    <scope>NUCLEOTIDE SEQUENCE [LARGE SCALE GENOMIC DNA]</scope>
    <source>
        <strain evidence="1 2">KT99</strain>
    </source>
</reference>
<sequence>MLNNEVEITHFLNMTPYSWKLTQQQKSLMISEGLKCELDFKIEVFNAI</sequence>
<dbReference type="GO" id="GO:0008168">
    <property type="term" value="F:methyltransferase activity"/>
    <property type="evidence" value="ECO:0007669"/>
    <property type="project" value="UniProtKB-KW"/>
</dbReference>
<name>A9EJ09_9GAMM</name>
<keyword evidence="1" id="KW-0489">Methyltransferase</keyword>